<dbReference type="Proteomes" id="UP000807115">
    <property type="component" value="Chromosome 5"/>
</dbReference>
<dbReference type="AlphaFoldDB" id="A0A921UGH5"/>
<dbReference type="Gramene" id="EES10169">
    <property type="protein sequence ID" value="EES10169"/>
    <property type="gene ID" value="SORBI_3005G197700"/>
</dbReference>
<comment type="caution">
    <text evidence="6">The sequence shown here is derived from an EMBL/GenBank/DDBJ whole genome shotgun (WGS) entry which is preliminary data.</text>
</comment>
<feature type="chain" id="PRO_5037596049" description="LysM domain-containing protein" evidence="4">
    <location>
        <begin position="28"/>
        <end position="158"/>
    </location>
</feature>
<sequence length="158" mass="16965">MANHRATAALLLLASLFVAVAISRADARLTMRPNKMATLGHNAHGRGYIADAVASRQPEPTCDDCEQPKPEPEPKPEPKPDPEPEPEPKPKPEPEPEPKSELTCNKVHGVQAGETCCSIGEGAGLTQDQFLGFNPNLCCDKVFVGQWVCLEATSGCHD</sequence>
<name>A0A921UGH5_SORBI</name>
<feature type="region of interest" description="Disordered" evidence="3">
    <location>
        <begin position="55"/>
        <end position="102"/>
    </location>
</feature>
<feature type="domain" description="LysM" evidence="5">
    <location>
        <begin position="106"/>
        <end position="150"/>
    </location>
</feature>
<evidence type="ECO:0000256" key="4">
    <source>
        <dbReference type="SAM" id="SignalP"/>
    </source>
</evidence>
<keyword evidence="2" id="KW-0843">Virulence</keyword>
<dbReference type="PANTHER" id="PTHR34997:SF22">
    <property type="entry name" value="OS01G0783000 PROTEIN"/>
    <property type="match status" value="1"/>
</dbReference>
<dbReference type="OrthoDB" id="770194at2759"/>
<reference evidence="6" key="2">
    <citation type="submission" date="2020-10" db="EMBL/GenBank/DDBJ databases">
        <authorList>
            <person name="Cooper E.A."/>
            <person name="Brenton Z.W."/>
            <person name="Flinn B.S."/>
            <person name="Jenkins J."/>
            <person name="Shu S."/>
            <person name="Flowers D."/>
            <person name="Luo F."/>
            <person name="Wang Y."/>
            <person name="Xia P."/>
            <person name="Barry K."/>
            <person name="Daum C."/>
            <person name="Lipzen A."/>
            <person name="Yoshinaga Y."/>
            <person name="Schmutz J."/>
            <person name="Saski C."/>
            <person name="Vermerris W."/>
            <person name="Kresovich S."/>
        </authorList>
    </citation>
    <scope>NUCLEOTIDE SEQUENCE</scope>
</reference>
<dbReference type="PROSITE" id="PS51782">
    <property type="entry name" value="LYSM"/>
    <property type="match status" value="1"/>
</dbReference>
<proteinExistence type="predicted"/>
<protein>
    <recommendedName>
        <fullName evidence="5">LysM domain-containing protein</fullName>
    </recommendedName>
</protein>
<evidence type="ECO:0000313" key="7">
    <source>
        <dbReference type="Proteomes" id="UP000807115"/>
    </source>
</evidence>
<evidence type="ECO:0000256" key="3">
    <source>
        <dbReference type="SAM" id="MobiDB-lite"/>
    </source>
</evidence>
<evidence type="ECO:0000256" key="2">
    <source>
        <dbReference type="ARBA" id="ARBA00023026"/>
    </source>
</evidence>
<reference evidence="6" key="1">
    <citation type="journal article" date="2019" name="BMC Genomics">
        <title>A new reference genome for Sorghum bicolor reveals high levels of sequence similarity between sweet and grain genotypes: implications for the genetics of sugar metabolism.</title>
        <authorList>
            <person name="Cooper E.A."/>
            <person name="Brenton Z.W."/>
            <person name="Flinn B.S."/>
            <person name="Jenkins J."/>
            <person name="Shu S."/>
            <person name="Flowers D."/>
            <person name="Luo F."/>
            <person name="Wang Y."/>
            <person name="Xia P."/>
            <person name="Barry K."/>
            <person name="Daum C."/>
            <person name="Lipzen A."/>
            <person name="Yoshinaga Y."/>
            <person name="Schmutz J."/>
            <person name="Saski C."/>
            <person name="Vermerris W."/>
            <person name="Kresovich S."/>
        </authorList>
    </citation>
    <scope>NUCLEOTIDE SEQUENCE</scope>
</reference>
<dbReference type="KEGG" id="sbi:8079158"/>
<feature type="signal peptide" evidence="4">
    <location>
        <begin position="1"/>
        <end position="27"/>
    </location>
</feature>
<dbReference type="InterPro" id="IPR018392">
    <property type="entry name" value="LysM"/>
</dbReference>
<organism evidence="6 7">
    <name type="scientific">Sorghum bicolor</name>
    <name type="common">Sorghum</name>
    <name type="synonym">Sorghum vulgare</name>
    <dbReference type="NCBI Taxonomy" id="4558"/>
    <lineage>
        <taxon>Eukaryota</taxon>
        <taxon>Viridiplantae</taxon>
        <taxon>Streptophyta</taxon>
        <taxon>Embryophyta</taxon>
        <taxon>Tracheophyta</taxon>
        <taxon>Spermatophyta</taxon>
        <taxon>Magnoliopsida</taxon>
        <taxon>Liliopsida</taxon>
        <taxon>Poales</taxon>
        <taxon>Poaceae</taxon>
        <taxon>PACMAD clade</taxon>
        <taxon>Panicoideae</taxon>
        <taxon>Andropogonodae</taxon>
        <taxon>Andropogoneae</taxon>
        <taxon>Sorghinae</taxon>
        <taxon>Sorghum</taxon>
    </lineage>
</organism>
<dbReference type="InterPro" id="IPR036779">
    <property type="entry name" value="LysM_dom_sf"/>
</dbReference>
<dbReference type="GO" id="GO:0008061">
    <property type="term" value="F:chitin binding"/>
    <property type="evidence" value="ECO:0007669"/>
    <property type="project" value="UniProtKB-KW"/>
</dbReference>
<dbReference type="OMA" id="MANHRAT"/>
<gene>
    <name evidence="6" type="ORF">BDA96_05G213900</name>
</gene>
<keyword evidence="4" id="KW-0732">Signal</keyword>
<dbReference type="InterPro" id="IPR052210">
    <property type="entry name" value="LysM1-like"/>
</dbReference>
<accession>A0A921UGH5</accession>
<dbReference type="Gene3D" id="3.10.350.10">
    <property type="entry name" value="LysM domain"/>
    <property type="match status" value="1"/>
</dbReference>
<feature type="compositionally biased region" description="Basic and acidic residues" evidence="3">
    <location>
        <begin position="66"/>
        <end position="100"/>
    </location>
</feature>
<keyword evidence="1" id="KW-0147">Chitin-binding</keyword>
<evidence type="ECO:0000259" key="5">
    <source>
        <dbReference type="PROSITE" id="PS51782"/>
    </source>
</evidence>
<dbReference type="SUPFAM" id="SSF54106">
    <property type="entry name" value="LysM domain"/>
    <property type="match status" value="1"/>
</dbReference>
<evidence type="ECO:0000256" key="1">
    <source>
        <dbReference type="ARBA" id="ARBA00022669"/>
    </source>
</evidence>
<evidence type="ECO:0000313" key="6">
    <source>
        <dbReference type="EMBL" id="KAG0530754.1"/>
    </source>
</evidence>
<dbReference type="PANTHER" id="PTHR34997">
    <property type="entry name" value="AM15"/>
    <property type="match status" value="1"/>
</dbReference>
<dbReference type="EMBL" id="CM027684">
    <property type="protein sequence ID" value="KAG0530754.1"/>
    <property type="molecule type" value="Genomic_DNA"/>
</dbReference>